<dbReference type="GO" id="GO:0016787">
    <property type="term" value="F:hydrolase activity"/>
    <property type="evidence" value="ECO:0007669"/>
    <property type="project" value="UniProtKB-UniRule"/>
</dbReference>
<dbReference type="InterPro" id="IPR053193">
    <property type="entry name" value="MetalloPDE_YfcE-like"/>
</dbReference>
<feature type="domain" description="Calcineurin-like phosphoesterase" evidence="2">
    <location>
        <begin position="1"/>
        <end position="163"/>
    </location>
</feature>
<dbReference type="Proteomes" id="UP000000254">
    <property type="component" value="Chromosome"/>
</dbReference>
<organism evidence="3 4">
    <name type="scientific">Staphylothermus marinus (strain ATCC 43588 / DSM 3639 / JCM 9404 / F1)</name>
    <dbReference type="NCBI Taxonomy" id="399550"/>
    <lineage>
        <taxon>Archaea</taxon>
        <taxon>Thermoproteota</taxon>
        <taxon>Thermoprotei</taxon>
        <taxon>Desulfurococcales</taxon>
        <taxon>Desulfurococcaceae</taxon>
        <taxon>Staphylothermus</taxon>
    </lineage>
</organism>
<evidence type="ECO:0000313" key="4">
    <source>
        <dbReference type="Proteomes" id="UP000000254"/>
    </source>
</evidence>
<evidence type="ECO:0000256" key="1">
    <source>
        <dbReference type="RuleBase" id="RU362039"/>
    </source>
</evidence>
<comment type="similarity">
    <text evidence="1">Belongs to the metallophosphoesterase superfamily. YfcE family.</text>
</comment>
<dbReference type="AlphaFoldDB" id="A3DLR2"/>
<dbReference type="InterPro" id="IPR000979">
    <property type="entry name" value="Phosphodiesterase_MJ0936/Vps29"/>
</dbReference>
<dbReference type="InterPro" id="IPR029052">
    <property type="entry name" value="Metallo-depent_PP-like"/>
</dbReference>
<proteinExistence type="inferred from homology"/>
<dbReference type="KEGG" id="smr:Smar_0463"/>
<dbReference type="Gene3D" id="3.60.21.10">
    <property type="match status" value="1"/>
</dbReference>
<reference evidence="4" key="1">
    <citation type="journal article" date="2009" name="BMC Genomics">
        <title>The complete genome sequence of Staphylothermus marinus reveals differences in sulfur metabolism among heterotrophic Crenarchaeota.</title>
        <authorList>
            <person name="Anderson I.J."/>
            <person name="Dharmarajan L."/>
            <person name="Rodriguez J."/>
            <person name="Hooper S."/>
            <person name="Porat I."/>
            <person name="Ulrich L.E."/>
            <person name="Elkins J.G."/>
            <person name="Mavromatis K."/>
            <person name="Sun H."/>
            <person name="Land M."/>
            <person name="Lapidus A."/>
            <person name="Lucas S."/>
            <person name="Barry K."/>
            <person name="Huber H."/>
            <person name="Zhulin I.B."/>
            <person name="Whitman W.B."/>
            <person name="Mukhopadhyay B."/>
            <person name="Woese C."/>
            <person name="Bristow J."/>
            <person name="Kyrpides N."/>
        </authorList>
    </citation>
    <scope>NUCLEOTIDE SEQUENCE [LARGE SCALE GENOMIC DNA]</scope>
    <source>
        <strain evidence="4">ATCC 43588 / DSM 3639 / JCM 9404 / F1</strain>
    </source>
</reference>
<keyword evidence="1" id="KW-0479">Metal-binding</keyword>
<protein>
    <recommendedName>
        <fullName evidence="1">Phosphoesterase</fullName>
        <ecNumber evidence="1">3.1.4.-</ecNumber>
    </recommendedName>
</protein>
<dbReference type="PANTHER" id="PTHR43165:SF1">
    <property type="entry name" value="PHOSPHODIESTERASE MJ0936"/>
    <property type="match status" value="1"/>
</dbReference>
<dbReference type="EC" id="3.1.4.-" evidence="1"/>
<keyword evidence="4" id="KW-1185">Reference proteome</keyword>
<dbReference type="PANTHER" id="PTHR43165">
    <property type="entry name" value="METALLOPHOSPHOESTERASE"/>
    <property type="match status" value="1"/>
</dbReference>
<dbReference type="GO" id="GO:0046872">
    <property type="term" value="F:metal ion binding"/>
    <property type="evidence" value="ECO:0007669"/>
    <property type="project" value="UniProtKB-KW"/>
</dbReference>
<dbReference type="STRING" id="399550.Smar_0463"/>
<dbReference type="eggNOG" id="arCOG01141">
    <property type="taxonomic scope" value="Archaea"/>
</dbReference>
<gene>
    <name evidence="3" type="ordered locus">Smar_0463</name>
</gene>
<evidence type="ECO:0000259" key="2">
    <source>
        <dbReference type="Pfam" id="PF12850"/>
    </source>
</evidence>
<accession>A3DLR2</accession>
<dbReference type="Pfam" id="PF12850">
    <property type="entry name" value="Metallophos_2"/>
    <property type="match status" value="1"/>
</dbReference>
<comment type="cofactor">
    <cofactor evidence="1">
        <name>a divalent metal cation</name>
        <dbReference type="ChEBI" id="CHEBI:60240"/>
    </cofactor>
</comment>
<sequence length="171" mass="18947">MLIGVMSDSHDNIYAVDKALNKFIDHRVDAIIHLGDIISPFVVRRMKNILKDIKVYGVLGNNDGDIYLLSKLFSVNGWELYSGPSIINLGNRNLLVMHGYDGIEHTVKIAKSLLSIEGIDAVLFGHTHRVLVQHINNKLLLNPGETCGYLTGKSTIALLDTKDLSVEVLEI</sequence>
<dbReference type="HOGENOM" id="CLU_063749_4_0_2"/>
<name>A3DLR2_STAMF</name>
<reference evidence="3 4" key="2">
    <citation type="journal article" date="2009" name="Stand. Genomic Sci.">
        <title>Complete genome sequence of Staphylothermus marinus Stetter and Fiala 1986 type strain F1.</title>
        <authorList>
            <person name="Anderson I.J."/>
            <person name="Sun H."/>
            <person name="Lapidus A."/>
            <person name="Copeland A."/>
            <person name="Glavina Del Rio T."/>
            <person name="Tice H."/>
            <person name="Dalin E."/>
            <person name="Lucas S."/>
            <person name="Barry K."/>
            <person name="Land M."/>
            <person name="Richardson P."/>
            <person name="Huber H."/>
            <person name="Kyrpides N.C."/>
        </authorList>
    </citation>
    <scope>NUCLEOTIDE SEQUENCE [LARGE SCALE GENOMIC DNA]</scope>
    <source>
        <strain evidence="4">ATCC 43588 / DSM 3639 / JCM 9404 / F1</strain>
    </source>
</reference>
<dbReference type="InterPro" id="IPR024654">
    <property type="entry name" value="Calcineurin-like_PHP_lpxH"/>
</dbReference>
<dbReference type="EMBL" id="CP000575">
    <property type="protein sequence ID" value="ABN69572.1"/>
    <property type="molecule type" value="Genomic_DNA"/>
</dbReference>
<dbReference type="InterPro" id="IPR041802">
    <property type="entry name" value="MPP_YfcE"/>
</dbReference>
<dbReference type="CDD" id="cd00841">
    <property type="entry name" value="MPP_YfcE"/>
    <property type="match status" value="1"/>
</dbReference>
<evidence type="ECO:0000313" key="3">
    <source>
        <dbReference type="EMBL" id="ABN69572.1"/>
    </source>
</evidence>
<dbReference type="OrthoDB" id="9959at2157"/>
<dbReference type="SUPFAM" id="SSF56300">
    <property type="entry name" value="Metallo-dependent phosphatases"/>
    <property type="match status" value="1"/>
</dbReference>
<dbReference type="NCBIfam" id="TIGR00040">
    <property type="entry name" value="yfcE"/>
    <property type="match status" value="1"/>
</dbReference>